<comment type="caution">
    <text evidence="1">The sequence shown here is derived from an EMBL/GenBank/DDBJ whole genome shotgun (WGS) entry which is preliminary data.</text>
</comment>
<organism evidence="1 2">
    <name type="scientific">Colletotrichum plurivorum</name>
    <dbReference type="NCBI Taxonomy" id="2175906"/>
    <lineage>
        <taxon>Eukaryota</taxon>
        <taxon>Fungi</taxon>
        <taxon>Dikarya</taxon>
        <taxon>Ascomycota</taxon>
        <taxon>Pezizomycotina</taxon>
        <taxon>Sordariomycetes</taxon>
        <taxon>Hypocreomycetidae</taxon>
        <taxon>Glomerellales</taxon>
        <taxon>Glomerellaceae</taxon>
        <taxon>Colletotrichum</taxon>
        <taxon>Colletotrichum orchidearum species complex</taxon>
    </lineage>
</organism>
<proteinExistence type="predicted"/>
<evidence type="ECO:0000313" key="1">
    <source>
        <dbReference type="EMBL" id="KAF6832098.1"/>
    </source>
</evidence>
<protein>
    <submittedName>
        <fullName evidence="1">Uncharacterized protein</fullName>
    </submittedName>
</protein>
<evidence type="ECO:0000313" key="2">
    <source>
        <dbReference type="Proteomes" id="UP000654918"/>
    </source>
</evidence>
<gene>
    <name evidence="1" type="ORF">CPLU01_06344</name>
</gene>
<keyword evidence="2" id="KW-1185">Reference proteome</keyword>
<sequence>MSRQTVSAPSRRAICLETSKGEGEAYAQHQVSAVHRSCTMPMATGREQQEAHGSLGAIPFMPLAPRSLRGGLTAGRAVACWKTHDLPSRARQGGPTNEAGLAKSSRHACQICRREGITAVESVGGS</sequence>
<reference evidence="1" key="1">
    <citation type="journal article" date="2020" name="Phytopathology">
        <title>Genome Sequence Resources of Colletotrichum truncatum, C. plurivorum, C. musicola, and C. sojae: Four Species Pathogenic to Soybean (Glycine max).</title>
        <authorList>
            <person name="Rogerio F."/>
            <person name="Boufleur T.R."/>
            <person name="Ciampi-Guillardi M."/>
            <person name="Sukno S.A."/>
            <person name="Thon M.R."/>
            <person name="Massola Junior N.S."/>
            <person name="Baroncelli R."/>
        </authorList>
    </citation>
    <scope>NUCLEOTIDE SEQUENCE</scope>
    <source>
        <strain evidence="1">LFN00145</strain>
    </source>
</reference>
<dbReference type="Proteomes" id="UP000654918">
    <property type="component" value="Unassembled WGS sequence"/>
</dbReference>
<dbReference type="AlphaFoldDB" id="A0A8H6NGK8"/>
<dbReference type="EMBL" id="WIGO01000073">
    <property type="protein sequence ID" value="KAF6832098.1"/>
    <property type="molecule type" value="Genomic_DNA"/>
</dbReference>
<accession>A0A8H6NGK8</accession>
<name>A0A8H6NGK8_9PEZI</name>